<dbReference type="Proteomes" id="UP001497383">
    <property type="component" value="Chromosome 4"/>
</dbReference>
<evidence type="ECO:0000313" key="9">
    <source>
        <dbReference type="EMBL" id="CAK9440887.1"/>
    </source>
</evidence>
<dbReference type="EMBL" id="OZ022406">
    <property type="protein sequence ID" value="CAK9436664.1"/>
    <property type="molecule type" value="Genomic_DNA"/>
</dbReference>
<keyword evidence="11" id="KW-1185">Reference proteome</keyword>
<dbReference type="EMBL" id="OZ022408">
    <property type="protein sequence ID" value="CAK9438872.1"/>
    <property type="molecule type" value="Genomic_DNA"/>
</dbReference>
<accession>A0ABP0ZNG0</accession>
<dbReference type="Proteomes" id="UP001497383">
    <property type="component" value="Chromosome 2"/>
</dbReference>
<dbReference type="Proteomes" id="UP001497383">
    <property type="component" value="Chromosome 1"/>
</dbReference>
<dbReference type="Pfam" id="PF08203">
    <property type="entry name" value="RNA_polI_A14"/>
    <property type="match status" value="1"/>
</dbReference>
<dbReference type="Gene3D" id="6.10.250.3390">
    <property type="match status" value="1"/>
</dbReference>
<dbReference type="EMBL" id="OZ022405">
    <property type="protein sequence ID" value="CAK9436625.1"/>
    <property type="molecule type" value="Genomic_DNA"/>
</dbReference>
<gene>
    <name evidence="2" type="ORF">LODBEIA_P00190</name>
    <name evidence="3" type="ORF">LODBEIA_P11490</name>
    <name evidence="4" type="ORF">LODBEIA_P11860</name>
    <name evidence="5" type="ORF">LODBEIA_P21010</name>
    <name evidence="6" type="ORF">LODBEIA_P30960</name>
    <name evidence="7" type="ORF">LODBEIA_P39090</name>
    <name evidence="8" type="ORF">LODBEIA_P47190</name>
    <name evidence="9" type="ORF">LODBEIA_P47560</name>
    <name evidence="10" type="ORF">LODBEIA_P57430</name>
</gene>
<evidence type="ECO:0000313" key="6">
    <source>
        <dbReference type="EMBL" id="CAK9438872.1"/>
    </source>
</evidence>
<dbReference type="EMBL" id="OZ022411">
    <property type="protein sequence ID" value="CAK9441875.1"/>
    <property type="molecule type" value="Genomic_DNA"/>
</dbReference>
<evidence type="ECO:0000313" key="5">
    <source>
        <dbReference type="EMBL" id="CAK9437723.1"/>
    </source>
</evidence>
<feature type="region of interest" description="Disordered" evidence="1">
    <location>
        <begin position="75"/>
        <end position="133"/>
    </location>
</feature>
<dbReference type="EMBL" id="OZ022405">
    <property type="protein sequence ID" value="CAK9435292.1"/>
    <property type="molecule type" value="Genomic_DNA"/>
</dbReference>
<dbReference type="EMBL" id="OZ022409">
    <property type="protein sequence ID" value="CAK9440759.1"/>
    <property type="molecule type" value="Genomic_DNA"/>
</dbReference>
<dbReference type="InterPro" id="IPR013239">
    <property type="entry name" value="RNA_polI_Rpa14"/>
</dbReference>
<evidence type="ECO:0000313" key="8">
    <source>
        <dbReference type="EMBL" id="CAK9440759.1"/>
    </source>
</evidence>
<organism evidence="7 11">
    <name type="scientific">Lodderomyces beijingensis</name>
    <dbReference type="NCBI Taxonomy" id="1775926"/>
    <lineage>
        <taxon>Eukaryota</taxon>
        <taxon>Fungi</taxon>
        <taxon>Dikarya</taxon>
        <taxon>Ascomycota</taxon>
        <taxon>Saccharomycotina</taxon>
        <taxon>Pichiomycetes</taxon>
        <taxon>Debaryomycetaceae</taxon>
        <taxon>Candida/Lodderomyces clade</taxon>
        <taxon>Lodderomyces</taxon>
    </lineage>
</organism>
<dbReference type="EMBL" id="OZ022406">
    <property type="protein sequence ID" value="CAK9437723.1"/>
    <property type="molecule type" value="Genomic_DNA"/>
</dbReference>
<evidence type="ECO:0000313" key="7">
    <source>
        <dbReference type="EMBL" id="CAK9439809.1"/>
    </source>
</evidence>
<evidence type="ECO:0000313" key="2">
    <source>
        <dbReference type="EMBL" id="CAK9435292.1"/>
    </source>
</evidence>
<evidence type="ECO:0000256" key="1">
    <source>
        <dbReference type="SAM" id="MobiDB-lite"/>
    </source>
</evidence>
<feature type="compositionally biased region" description="Polar residues" evidence="1">
    <location>
        <begin position="75"/>
        <end position="89"/>
    </location>
</feature>
<proteinExistence type="predicted"/>
<sequence>MYGKEFFSVFIITNPHVTHLLQHQETMPGLHGDSRRAVPSTLNSPTTVHIDATVSLSDSKAEALVSQFITVSEHNNNPITQQEQNQSTGFAADKESSAKLSQLKRIQRSLRGLPPLLSDKMATSSSAAEIEDGAKKKKIVFDE</sequence>
<evidence type="ECO:0000313" key="10">
    <source>
        <dbReference type="EMBL" id="CAK9441875.1"/>
    </source>
</evidence>
<reference evidence="7 11" key="1">
    <citation type="submission" date="2024-03" db="EMBL/GenBank/DDBJ databases">
        <authorList>
            <person name="Brejova B."/>
        </authorList>
    </citation>
    <scope>NUCLEOTIDE SEQUENCE [LARGE SCALE GENOMIC DNA]</scope>
    <source>
        <strain evidence="7 11">CBS 14171</strain>
    </source>
</reference>
<evidence type="ECO:0000313" key="4">
    <source>
        <dbReference type="EMBL" id="CAK9436664.1"/>
    </source>
</evidence>
<dbReference type="GeneID" id="92205215"/>
<dbReference type="Proteomes" id="UP001497383">
    <property type="component" value="Chromosome 7"/>
</dbReference>
<dbReference type="RefSeq" id="XP_066826957.1">
    <property type="nucleotide sequence ID" value="XM_066971838.1"/>
</dbReference>
<dbReference type="EMBL" id="OZ022410">
    <property type="protein sequence ID" value="CAK9440887.1"/>
    <property type="molecule type" value="Genomic_DNA"/>
</dbReference>
<protein>
    <submittedName>
        <fullName evidence="7">Uncharacterized protein</fullName>
    </submittedName>
</protein>
<dbReference type="Proteomes" id="UP001497383">
    <property type="component" value="Chromosome 5"/>
</dbReference>
<evidence type="ECO:0000313" key="11">
    <source>
        <dbReference type="Proteomes" id="UP001497383"/>
    </source>
</evidence>
<dbReference type="EMBL" id="OZ022408">
    <property type="protein sequence ID" value="CAK9439809.1"/>
    <property type="molecule type" value="Genomic_DNA"/>
</dbReference>
<dbReference type="Proteomes" id="UP001497383">
    <property type="component" value="Chromosome 6"/>
</dbReference>
<name>A0ABP0ZNG0_9ASCO</name>
<evidence type="ECO:0000313" key="3">
    <source>
        <dbReference type="EMBL" id="CAK9436625.1"/>
    </source>
</evidence>